<keyword evidence="5" id="KW-0812">Transmembrane</keyword>
<reference evidence="7 8" key="1">
    <citation type="submission" date="2024-07" db="EMBL/GenBank/DDBJ databases">
        <title>Section-level genome sequencing and comparative genomics of Aspergillus sections Usti and Cavernicolus.</title>
        <authorList>
            <consortium name="Lawrence Berkeley National Laboratory"/>
            <person name="Nybo J.L."/>
            <person name="Vesth T.C."/>
            <person name="Theobald S."/>
            <person name="Frisvad J.C."/>
            <person name="Larsen T.O."/>
            <person name="Kjaerboelling I."/>
            <person name="Rothschild-Mancinelli K."/>
            <person name="Lyhne E.K."/>
            <person name="Kogle M.E."/>
            <person name="Barry K."/>
            <person name="Clum A."/>
            <person name="Na H."/>
            <person name="Ledsgaard L."/>
            <person name="Lin J."/>
            <person name="Lipzen A."/>
            <person name="Kuo A."/>
            <person name="Riley R."/>
            <person name="Mondo S."/>
            <person name="Labutti K."/>
            <person name="Haridas S."/>
            <person name="Pangalinan J."/>
            <person name="Salamov A.A."/>
            <person name="Simmons B.A."/>
            <person name="Magnuson J.K."/>
            <person name="Chen J."/>
            <person name="Drula E."/>
            <person name="Henrissat B."/>
            <person name="Wiebenga A."/>
            <person name="Lubbers R.J."/>
            <person name="Gomes A.C."/>
            <person name="Makela M.R."/>
            <person name="Stajich J."/>
            <person name="Grigoriev I.V."/>
            <person name="Mortensen U.H."/>
            <person name="De Vries R.P."/>
            <person name="Baker S.E."/>
            <person name="Andersen M.R."/>
        </authorList>
    </citation>
    <scope>NUCLEOTIDE SEQUENCE [LARGE SCALE GENOMIC DNA]</scope>
    <source>
        <strain evidence="7 8">CBS 209.92</strain>
    </source>
</reference>
<feature type="transmembrane region" description="Helical" evidence="5">
    <location>
        <begin position="400"/>
        <end position="421"/>
    </location>
</feature>
<dbReference type="Proteomes" id="UP001610563">
    <property type="component" value="Unassembled WGS sequence"/>
</dbReference>
<evidence type="ECO:0000256" key="1">
    <source>
        <dbReference type="ARBA" id="ARBA00023015"/>
    </source>
</evidence>
<evidence type="ECO:0000256" key="5">
    <source>
        <dbReference type="SAM" id="Phobius"/>
    </source>
</evidence>
<dbReference type="PANTHER" id="PTHR47424">
    <property type="entry name" value="REGULATORY PROTEIN GAL4"/>
    <property type="match status" value="1"/>
</dbReference>
<name>A0ABR4FHP7_9EURO</name>
<gene>
    <name evidence="7" type="ORF">BJX66DRAFT_345543</name>
</gene>
<keyword evidence="1" id="KW-0805">Transcription regulation</keyword>
<dbReference type="SMART" id="SM00906">
    <property type="entry name" value="Fungal_trans"/>
    <property type="match status" value="1"/>
</dbReference>
<evidence type="ECO:0000313" key="7">
    <source>
        <dbReference type="EMBL" id="KAL2782760.1"/>
    </source>
</evidence>
<feature type="domain" description="Xylanolytic transcriptional activator regulatory" evidence="6">
    <location>
        <begin position="150"/>
        <end position="224"/>
    </location>
</feature>
<evidence type="ECO:0000256" key="3">
    <source>
        <dbReference type="ARBA" id="ARBA00023163"/>
    </source>
</evidence>
<evidence type="ECO:0000313" key="8">
    <source>
        <dbReference type="Proteomes" id="UP001610563"/>
    </source>
</evidence>
<keyword evidence="4" id="KW-0539">Nucleus</keyword>
<organism evidence="7 8">
    <name type="scientific">Aspergillus keveii</name>
    <dbReference type="NCBI Taxonomy" id="714993"/>
    <lineage>
        <taxon>Eukaryota</taxon>
        <taxon>Fungi</taxon>
        <taxon>Dikarya</taxon>
        <taxon>Ascomycota</taxon>
        <taxon>Pezizomycotina</taxon>
        <taxon>Eurotiomycetes</taxon>
        <taxon>Eurotiomycetidae</taxon>
        <taxon>Eurotiales</taxon>
        <taxon>Aspergillaceae</taxon>
        <taxon>Aspergillus</taxon>
        <taxon>Aspergillus subgen. Nidulantes</taxon>
    </lineage>
</organism>
<keyword evidence="3" id="KW-0804">Transcription</keyword>
<keyword evidence="5" id="KW-1133">Transmembrane helix</keyword>
<dbReference type="PANTHER" id="PTHR47424:SF3">
    <property type="entry name" value="REGULATORY PROTEIN GAL4"/>
    <property type="match status" value="1"/>
</dbReference>
<comment type="caution">
    <text evidence="7">The sequence shown here is derived from an EMBL/GenBank/DDBJ whole genome shotgun (WGS) entry which is preliminary data.</text>
</comment>
<keyword evidence="8" id="KW-1185">Reference proteome</keyword>
<keyword evidence="2" id="KW-0238">DNA-binding</keyword>
<keyword evidence="5" id="KW-0472">Membrane</keyword>
<evidence type="ECO:0000256" key="2">
    <source>
        <dbReference type="ARBA" id="ARBA00023125"/>
    </source>
</evidence>
<dbReference type="EMBL" id="JBFTWV010000328">
    <property type="protein sequence ID" value="KAL2782760.1"/>
    <property type="molecule type" value="Genomic_DNA"/>
</dbReference>
<accession>A0ABR4FHP7</accession>
<protein>
    <submittedName>
        <fullName evidence="7">Fungal-specific transcription factor domain-containing protein</fullName>
    </submittedName>
</protein>
<dbReference type="CDD" id="cd12148">
    <property type="entry name" value="fungal_TF_MHR"/>
    <property type="match status" value="1"/>
</dbReference>
<proteinExistence type="predicted"/>
<dbReference type="InterPro" id="IPR007219">
    <property type="entry name" value="XnlR_reg_dom"/>
</dbReference>
<dbReference type="InterPro" id="IPR051127">
    <property type="entry name" value="Fungal_SecMet_Regulators"/>
</dbReference>
<evidence type="ECO:0000259" key="6">
    <source>
        <dbReference type="SMART" id="SM00906"/>
    </source>
</evidence>
<sequence>MHSLAHSDGEKLTTQLEDDFMLPSDENALLIALPPRKLTDRLMRAYWQFEWSLFPVLDRRKIDAVYQSLWIPTHQPKSPMKLSIIYLCLALGSQYDVSLPLEEYQSTGQRFLAQAQATFAKLPYLPSLEMVHLLLLFGMYLQSTSHVFRCWMVVGEAIRMAQSLGLYLDQDVPGKSLYEREILRRTWHGCVWLDRVLSATLGRPGIIPRLLFNSTPLPRMIDDQFLDTQVQEDSRPSIMAFPVKAFQLYQILDDILVKIYLPCSQKRGIKDMFDIVSEIDQQIHAWTTSLPAHLCYQHGTKQDDPIIDRQCTILKIRSLHIRMLLFRPILVEFLKSSSGTGSSADPLPCLSGGSYTSMRALNPMLSEYSRLCCQLAHEMVDIYSRNLDAVSLRTSPLPPYWYSLLYVFTAAIILVVERFLYRDSRTDPGRKHAATSSSWSSCIRIIQTYSAMTDSVTQCLEVLETLAKTVDMQEHRHAQANFHRSFVDMKRFLGESTRSLPPFCSDDFLWLG</sequence>
<evidence type="ECO:0000256" key="4">
    <source>
        <dbReference type="ARBA" id="ARBA00023242"/>
    </source>
</evidence>
<dbReference type="Pfam" id="PF04082">
    <property type="entry name" value="Fungal_trans"/>
    <property type="match status" value="1"/>
</dbReference>